<comment type="subcellular location">
    <subcellularLocation>
        <location evidence="1 10">Cell membrane</location>
        <topology evidence="1 10">Multi-pass membrane protein</topology>
    </subcellularLocation>
</comment>
<dbReference type="GO" id="GO:0005886">
    <property type="term" value="C:plasma membrane"/>
    <property type="evidence" value="ECO:0007669"/>
    <property type="project" value="UniProtKB-SubCell"/>
</dbReference>
<protein>
    <recommendedName>
        <fullName evidence="10">Odorant receptor</fullName>
    </recommendedName>
</protein>
<evidence type="ECO:0000256" key="3">
    <source>
        <dbReference type="ARBA" id="ARBA00022606"/>
    </source>
</evidence>
<feature type="transmembrane region" description="Helical" evidence="10">
    <location>
        <begin position="260"/>
        <end position="281"/>
    </location>
</feature>
<comment type="similarity">
    <text evidence="10">Belongs to the insect chemoreceptor superfamily. Heteromeric odorant receptor channel (TC 1.A.69) family.</text>
</comment>
<name>A0A346D431_9HYME</name>
<feature type="transmembrane region" description="Helical" evidence="10">
    <location>
        <begin position="33"/>
        <end position="54"/>
    </location>
</feature>
<keyword evidence="9 10" id="KW-0807">Transducer</keyword>
<keyword evidence="4 10" id="KW-0812">Transmembrane</keyword>
<dbReference type="Pfam" id="PF02949">
    <property type="entry name" value="7tm_6"/>
    <property type="match status" value="1"/>
</dbReference>
<reference evidence="11" key="2">
    <citation type="submission" date="2018-01" db="EMBL/GenBank/DDBJ databases">
        <authorList>
            <person name="Gaut B.S."/>
            <person name="Morton B.R."/>
            <person name="Clegg M.T."/>
            <person name="Duvall M.R."/>
        </authorList>
    </citation>
    <scope>NUCLEOTIDE SEQUENCE</scope>
    <source>
        <strain evidence="11">CchlOR74</strain>
    </source>
</reference>
<evidence type="ECO:0000256" key="6">
    <source>
        <dbReference type="ARBA" id="ARBA00022989"/>
    </source>
</evidence>
<sequence length="388" mass="44889">MRSFFDHRYYKWNKIFLACLGEWPEQSLFMRCLMPFVVCANVMSLVAVETLYVINVWPNLDVFLEWLPAFCVLIISCLQLLNCSFQHKKFIKILEHIYSDWQRFRITPHIKILHKYAARGCWLTKTYFRWMYSACLCYLTMPLVMPKLVELFVPVNGSTGKIYLFYAEYGVNSDDHYLSILAHMFIESWLSIISIISNDALYFVFAEHACALFEIVGENLKRVCSNETIAEDSKGDINYMIICRSIDLHKEAIIGLIDSFYNVSLLAIFGASLLALSVTGLQVLMHLNEPGELVRFVSFAIAQIFHLYLNSVPGQKIMDHSLSIFNYAYSVDWHNLTPKAQKLLILIMIRSLRPCQITAGKIYIVTMENYSAIMQTSMSFFTVLSSMR</sequence>
<evidence type="ECO:0000256" key="10">
    <source>
        <dbReference type="RuleBase" id="RU351113"/>
    </source>
</evidence>
<dbReference type="GO" id="GO:0005549">
    <property type="term" value="F:odorant binding"/>
    <property type="evidence" value="ECO:0007669"/>
    <property type="project" value="InterPro"/>
</dbReference>
<keyword evidence="8 10" id="KW-0675">Receptor</keyword>
<evidence type="ECO:0000256" key="7">
    <source>
        <dbReference type="ARBA" id="ARBA00023136"/>
    </source>
</evidence>
<keyword evidence="5 10" id="KW-0552">Olfaction</keyword>
<evidence type="ECO:0000256" key="1">
    <source>
        <dbReference type="ARBA" id="ARBA00004651"/>
    </source>
</evidence>
<keyword evidence="2" id="KW-1003">Cell membrane</keyword>
<keyword evidence="6 10" id="KW-1133">Transmembrane helix</keyword>
<evidence type="ECO:0000256" key="2">
    <source>
        <dbReference type="ARBA" id="ARBA00022475"/>
    </source>
</evidence>
<dbReference type="PANTHER" id="PTHR21137">
    <property type="entry name" value="ODORANT RECEPTOR"/>
    <property type="match status" value="1"/>
</dbReference>
<dbReference type="GO" id="GO:0007165">
    <property type="term" value="P:signal transduction"/>
    <property type="evidence" value="ECO:0007669"/>
    <property type="project" value="UniProtKB-KW"/>
</dbReference>
<dbReference type="AlphaFoldDB" id="A0A346D431"/>
<dbReference type="EMBL" id="MG859373">
    <property type="protein sequence ID" value="AXM05201.1"/>
    <property type="molecule type" value="mRNA"/>
</dbReference>
<dbReference type="InterPro" id="IPR004117">
    <property type="entry name" value="7tm6_olfct_rcpt"/>
</dbReference>
<evidence type="ECO:0000256" key="9">
    <source>
        <dbReference type="ARBA" id="ARBA00023224"/>
    </source>
</evidence>
<evidence type="ECO:0000313" key="11">
    <source>
        <dbReference type="EMBL" id="AXM05201.1"/>
    </source>
</evidence>
<organism evidence="11">
    <name type="scientific">Campoletis chlorideae</name>
    <dbReference type="NCBI Taxonomy" id="219166"/>
    <lineage>
        <taxon>Eukaryota</taxon>
        <taxon>Metazoa</taxon>
        <taxon>Ecdysozoa</taxon>
        <taxon>Arthropoda</taxon>
        <taxon>Hexapoda</taxon>
        <taxon>Insecta</taxon>
        <taxon>Pterygota</taxon>
        <taxon>Neoptera</taxon>
        <taxon>Endopterygota</taxon>
        <taxon>Hymenoptera</taxon>
        <taxon>Apocrita</taxon>
        <taxon>Ichneumonoidea</taxon>
        <taxon>Ichneumonidae</taxon>
        <taxon>Campopleginae</taxon>
        <taxon>Dusona group</taxon>
        <taxon>Campoletis</taxon>
    </lineage>
</organism>
<proteinExistence type="evidence at transcript level"/>
<evidence type="ECO:0000256" key="4">
    <source>
        <dbReference type="ARBA" id="ARBA00022692"/>
    </source>
</evidence>
<evidence type="ECO:0000256" key="8">
    <source>
        <dbReference type="ARBA" id="ARBA00023170"/>
    </source>
</evidence>
<dbReference type="GO" id="GO:0004984">
    <property type="term" value="F:olfactory receptor activity"/>
    <property type="evidence" value="ECO:0007669"/>
    <property type="project" value="InterPro"/>
</dbReference>
<evidence type="ECO:0000256" key="5">
    <source>
        <dbReference type="ARBA" id="ARBA00022725"/>
    </source>
</evidence>
<keyword evidence="3 10" id="KW-0716">Sensory transduction</keyword>
<accession>A0A346D431</accession>
<dbReference type="PANTHER" id="PTHR21137:SF35">
    <property type="entry name" value="ODORANT RECEPTOR 19A-RELATED"/>
    <property type="match status" value="1"/>
</dbReference>
<keyword evidence="7 10" id="KW-0472">Membrane</keyword>
<feature type="transmembrane region" description="Helical" evidence="10">
    <location>
        <begin position="66"/>
        <end position="85"/>
    </location>
</feature>
<comment type="caution">
    <text evidence="10">Lacks conserved residue(s) required for the propagation of feature annotation.</text>
</comment>
<reference evidence="11" key="1">
    <citation type="journal article" date="2018" name="Insect Mol. Biol.">
        <title>An odorant receptor mediates the attractiveness of cis-jasmone to Campoletis chlorideae, the endoparasitoid of Helicoverpa armigera.</title>
        <authorList>
            <person name="Sun Y.L."/>
            <person name="Dong J.F."/>
            <person name="Ning C."/>
            <person name="Ding P.P."/>
            <person name="Huang L.Q."/>
            <person name="Sun J.G."/>
            <person name="Wang C.Z."/>
        </authorList>
    </citation>
    <scope>NUCLEOTIDE SEQUENCE</scope>
    <source>
        <strain evidence="11">CchlOR74</strain>
    </source>
</reference>